<protein>
    <recommendedName>
        <fullName evidence="4">F-box domain-containing protein</fullName>
    </recommendedName>
</protein>
<dbReference type="EMBL" id="JACGCI010000011">
    <property type="protein sequence ID" value="KAF6760852.1"/>
    <property type="molecule type" value="Genomic_DNA"/>
</dbReference>
<reference evidence="2 3" key="1">
    <citation type="submission" date="2020-07" db="EMBL/GenBank/DDBJ databases">
        <title>Comparative genomics of pyrophilous fungi reveals a link between fire events and developmental genes.</title>
        <authorList>
            <consortium name="DOE Joint Genome Institute"/>
            <person name="Steindorff A.S."/>
            <person name="Carver A."/>
            <person name="Calhoun S."/>
            <person name="Stillman K."/>
            <person name="Liu H."/>
            <person name="Lipzen A."/>
            <person name="Pangilinan J."/>
            <person name="Labutti K."/>
            <person name="Bruns T.D."/>
            <person name="Grigoriev I.V."/>
        </authorList>
    </citation>
    <scope>NUCLEOTIDE SEQUENCE [LARGE SCALE GENOMIC DNA]</scope>
    <source>
        <strain evidence="2 3">CBS 144469</strain>
    </source>
</reference>
<feature type="compositionally biased region" description="Basic and acidic residues" evidence="1">
    <location>
        <begin position="159"/>
        <end position="175"/>
    </location>
</feature>
<dbReference type="OrthoDB" id="2748701at2759"/>
<dbReference type="Proteomes" id="UP000521943">
    <property type="component" value="Unassembled WGS sequence"/>
</dbReference>
<evidence type="ECO:0000256" key="1">
    <source>
        <dbReference type="SAM" id="MobiDB-lite"/>
    </source>
</evidence>
<organism evidence="2 3">
    <name type="scientific">Ephemerocybe angulata</name>
    <dbReference type="NCBI Taxonomy" id="980116"/>
    <lineage>
        <taxon>Eukaryota</taxon>
        <taxon>Fungi</taxon>
        <taxon>Dikarya</taxon>
        <taxon>Basidiomycota</taxon>
        <taxon>Agaricomycotina</taxon>
        <taxon>Agaricomycetes</taxon>
        <taxon>Agaricomycetidae</taxon>
        <taxon>Agaricales</taxon>
        <taxon>Agaricineae</taxon>
        <taxon>Psathyrellaceae</taxon>
        <taxon>Ephemerocybe</taxon>
    </lineage>
</organism>
<keyword evidence="3" id="KW-1185">Reference proteome</keyword>
<proteinExistence type="predicted"/>
<comment type="caution">
    <text evidence="2">The sequence shown here is derived from an EMBL/GenBank/DDBJ whole genome shotgun (WGS) entry which is preliminary data.</text>
</comment>
<evidence type="ECO:0000313" key="3">
    <source>
        <dbReference type="Proteomes" id="UP000521943"/>
    </source>
</evidence>
<feature type="region of interest" description="Disordered" evidence="1">
    <location>
        <begin position="98"/>
        <end position="139"/>
    </location>
</feature>
<evidence type="ECO:0000313" key="2">
    <source>
        <dbReference type="EMBL" id="KAF6760852.1"/>
    </source>
</evidence>
<name>A0A8H6IAJ4_9AGAR</name>
<accession>A0A8H6IAJ4</accession>
<evidence type="ECO:0008006" key="4">
    <source>
        <dbReference type="Google" id="ProtNLM"/>
    </source>
</evidence>
<sequence length="446" mass="51123">MHLILELPVELWLHIFDYACSDDGTTARSLGRVSRYIREVSRFHRHHSVVIRNWSQLLAFERSYSAAPEEQRNIRNLYIHLPEMYGAAYPKESWFEDEESDLDSSYVPSDEEEDSVDGGAQEEHDAAAENGEQEDVEDDVDRLDAKLGKLDLNLAEGSGDARPEEYPSRSGDGHEVTVEADAEKASLYDEDTDSDGEYLLEEQDYDRGSDYTPSEILDFIEDSTAIFDRSISEPLPIHGQDLSRLKETPSPLAQLEYKVFSALRRVLELSAHSLVVFTLCWQPSSSIYLEAVVPVLPKLQNLAIYKQAIAQELVAPVRYKLKLERMSPVPRLFPTLNQFTFSTPHEHNNFDEKSFQGMLGPPLERITVPEQHLRHVSPIPSTVTTVVLMNALHDTAYDYTDEDIIAFQRTNDRTDSAYYRRATKDEWFLGHESYLRKWLLDVELMN</sequence>
<feature type="non-terminal residue" evidence="2">
    <location>
        <position position="1"/>
    </location>
</feature>
<feature type="region of interest" description="Disordered" evidence="1">
    <location>
        <begin position="154"/>
        <end position="175"/>
    </location>
</feature>
<dbReference type="AlphaFoldDB" id="A0A8H6IAJ4"/>
<gene>
    <name evidence="2" type="ORF">DFP72DRAFT_881580</name>
</gene>